<feature type="region of interest" description="Disordered" evidence="1">
    <location>
        <begin position="99"/>
        <end position="149"/>
    </location>
</feature>
<protein>
    <submittedName>
        <fullName evidence="2">Uncharacterized protein</fullName>
    </submittedName>
</protein>
<proteinExistence type="predicted"/>
<evidence type="ECO:0000256" key="1">
    <source>
        <dbReference type="SAM" id="MobiDB-lite"/>
    </source>
</evidence>
<dbReference type="AlphaFoldDB" id="A0A0A9EYM0"/>
<reference evidence="2" key="2">
    <citation type="journal article" date="2015" name="Data Brief">
        <title>Shoot transcriptome of the giant reed, Arundo donax.</title>
        <authorList>
            <person name="Barrero R.A."/>
            <person name="Guerrero F.D."/>
            <person name="Moolhuijzen P."/>
            <person name="Goolsby J.A."/>
            <person name="Tidwell J."/>
            <person name="Bellgard S.E."/>
            <person name="Bellgard M.I."/>
        </authorList>
    </citation>
    <scope>NUCLEOTIDE SEQUENCE</scope>
    <source>
        <tissue evidence="2">Shoot tissue taken approximately 20 cm above the soil surface</tissue>
    </source>
</reference>
<sequence>MKQRSYVWPEARMTGSLMISDEIGQRNCSGTAASEAPLLPSPPARSLRRPSSEFLSLASASAASSKASASALPAATAATSRLSLRRSATASSAVATGVGFAILPTPPGSIANNAARPRGHGRGREGRRRAWARPPRRGDEEERERGGEG</sequence>
<feature type="region of interest" description="Disordered" evidence="1">
    <location>
        <begin position="30"/>
        <end position="50"/>
    </location>
</feature>
<accession>A0A0A9EYM0</accession>
<name>A0A0A9EYM0_ARUDO</name>
<reference evidence="2" key="1">
    <citation type="submission" date="2014-09" db="EMBL/GenBank/DDBJ databases">
        <authorList>
            <person name="Magalhaes I.L.F."/>
            <person name="Oliveira U."/>
            <person name="Santos F.R."/>
            <person name="Vidigal T.H.D.A."/>
            <person name="Brescovit A.D."/>
            <person name="Santos A.J."/>
        </authorList>
    </citation>
    <scope>NUCLEOTIDE SEQUENCE</scope>
    <source>
        <tissue evidence="2">Shoot tissue taken approximately 20 cm above the soil surface</tissue>
    </source>
</reference>
<evidence type="ECO:0000313" key="2">
    <source>
        <dbReference type="EMBL" id="JAE05162.1"/>
    </source>
</evidence>
<dbReference type="EMBL" id="GBRH01192734">
    <property type="protein sequence ID" value="JAE05162.1"/>
    <property type="molecule type" value="Transcribed_RNA"/>
</dbReference>
<feature type="compositionally biased region" description="Basic residues" evidence="1">
    <location>
        <begin position="117"/>
        <end position="135"/>
    </location>
</feature>
<feature type="compositionally biased region" description="Basic and acidic residues" evidence="1">
    <location>
        <begin position="136"/>
        <end position="149"/>
    </location>
</feature>
<organism evidence="2">
    <name type="scientific">Arundo donax</name>
    <name type="common">Giant reed</name>
    <name type="synonym">Donax arundinaceus</name>
    <dbReference type="NCBI Taxonomy" id="35708"/>
    <lineage>
        <taxon>Eukaryota</taxon>
        <taxon>Viridiplantae</taxon>
        <taxon>Streptophyta</taxon>
        <taxon>Embryophyta</taxon>
        <taxon>Tracheophyta</taxon>
        <taxon>Spermatophyta</taxon>
        <taxon>Magnoliopsida</taxon>
        <taxon>Liliopsida</taxon>
        <taxon>Poales</taxon>
        <taxon>Poaceae</taxon>
        <taxon>PACMAD clade</taxon>
        <taxon>Arundinoideae</taxon>
        <taxon>Arundineae</taxon>
        <taxon>Arundo</taxon>
    </lineage>
</organism>